<reference evidence="1 2" key="1">
    <citation type="submission" date="2016-10" db="EMBL/GenBank/DDBJ databases">
        <authorList>
            <person name="de Groot N.N."/>
        </authorList>
    </citation>
    <scope>NUCLEOTIDE SEQUENCE [LARGE SCALE GENOMIC DNA]</scope>
    <source>
        <strain evidence="1 2">S137</strain>
    </source>
</reference>
<evidence type="ECO:0000313" key="2">
    <source>
        <dbReference type="Proteomes" id="UP000182412"/>
    </source>
</evidence>
<sequence length="505" mass="57060">MDNIFSRWLTKAQGEMSRLRTANWFFNVRNMYSAPYSLNIAGHVDYKRARDLYYNRDDKYKLGAGFAKPIINTLAGFMGIPTFQCEDEKAQEALDAFVKDLPSVMQRVHQKNLIDGECFLRLVNLPADTTLYPENNTKTRLGCVIIPPEQIPTGGIEYNPVTHDYTAVTILTKNKWIDQNGDSQEYTFRQRITKTEVTTIVDGNAPEGVESTQEANPWGFIPIVHFRNEADETELHGYSELEPIEPFLKAYHDVMIHAISGSKMHSTPKVAFKLEDVKQFLANNFPEAIKAIAEGREAKIDMNGKDLFLLKADEDANFIECNSAIGDTSTLLEFIFYCIIDTSEVPEFAFGVHIASSQASTKEQSPILCRRIDRKREQVEEGWQLFARMALAMLSSVTGTRFSSYGNEVTWDAVMDKDEQADAQTLYNVVQALTMAMGSNIISAESAVNYLAGYISTMKEWEGKNGESGEKERIEASRLLNQPIEEAFTQQQQMEEIDRELGGNE</sequence>
<dbReference type="InterPro" id="IPR021145">
    <property type="entry name" value="Portal_protein_SPP1_Gp6-like"/>
</dbReference>
<dbReference type="Proteomes" id="UP000182412">
    <property type="component" value="Unassembled WGS sequence"/>
</dbReference>
<dbReference type="OrthoDB" id="2498461at2"/>
<proteinExistence type="predicted"/>
<dbReference type="EMBL" id="FNJQ01000002">
    <property type="protein sequence ID" value="SDO86249.1"/>
    <property type="molecule type" value="Genomic_DNA"/>
</dbReference>
<gene>
    <name evidence="1" type="ORF">SAMN05216366_102123</name>
</gene>
<protein>
    <submittedName>
        <fullName evidence="1">Phage portal protein, SPP1 Gp6-like</fullName>
    </submittedName>
</protein>
<dbReference type="RefSeq" id="WP_074571111.1">
    <property type="nucleotide sequence ID" value="NZ_FNJQ01000002.1"/>
</dbReference>
<dbReference type="Pfam" id="PF05133">
    <property type="entry name" value="SPP1_portal"/>
    <property type="match status" value="1"/>
</dbReference>
<name>A0A1H0N0I5_SELRU</name>
<accession>A0A1H0N0I5</accession>
<dbReference type="AlphaFoldDB" id="A0A1H0N0I5"/>
<evidence type="ECO:0000313" key="1">
    <source>
        <dbReference type="EMBL" id="SDO86249.1"/>
    </source>
</evidence>
<organism evidence="1 2">
    <name type="scientific">Selenomonas ruminantium</name>
    <dbReference type="NCBI Taxonomy" id="971"/>
    <lineage>
        <taxon>Bacteria</taxon>
        <taxon>Bacillati</taxon>
        <taxon>Bacillota</taxon>
        <taxon>Negativicutes</taxon>
        <taxon>Selenomonadales</taxon>
        <taxon>Selenomonadaceae</taxon>
        <taxon>Selenomonas</taxon>
    </lineage>
</organism>